<dbReference type="SMART" id="SM00561">
    <property type="entry name" value="MBT"/>
    <property type="match status" value="2"/>
</dbReference>
<dbReference type="Pfam" id="PF12140">
    <property type="entry name" value="SLED"/>
    <property type="match status" value="1"/>
</dbReference>
<dbReference type="FunFam" id="1.10.150.50:FF:000018">
    <property type="entry name" value="Polycomb protein scmh1 isoform 4"/>
    <property type="match status" value="1"/>
</dbReference>
<evidence type="ECO:0000256" key="4">
    <source>
        <dbReference type="ARBA" id="ARBA00022737"/>
    </source>
</evidence>
<evidence type="ECO:0000256" key="8">
    <source>
        <dbReference type="PROSITE-ProRule" id="PRU00459"/>
    </source>
</evidence>
<dbReference type="SUPFAM" id="SSF63748">
    <property type="entry name" value="Tudor/PWWP/MBT"/>
    <property type="match status" value="2"/>
</dbReference>
<name>A0A674B0U4_SALTR</name>
<reference evidence="11" key="2">
    <citation type="submission" date="2025-09" db="UniProtKB">
        <authorList>
            <consortium name="Ensembl"/>
        </authorList>
    </citation>
    <scope>IDENTIFICATION</scope>
</reference>
<dbReference type="OMA" id="CYPGHTQ"/>
<dbReference type="CDD" id="cd20092">
    <property type="entry name" value="MBT_dScm-like_rpt2"/>
    <property type="match status" value="1"/>
</dbReference>
<evidence type="ECO:0000256" key="7">
    <source>
        <dbReference type="ARBA" id="ARBA00023242"/>
    </source>
</evidence>
<evidence type="ECO:0000313" key="12">
    <source>
        <dbReference type="Proteomes" id="UP000472277"/>
    </source>
</evidence>
<feature type="compositionally biased region" description="Polar residues" evidence="9">
    <location>
        <begin position="322"/>
        <end position="331"/>
    </location>
</feature>
<dbReference type="Gene3D" id="2.30.30.140">
    <property type="match status" value="2"/>
</dbReference>
<dbReference type="SMART" id="SM00454">
    <property type="entry name" value="SAM"/>
    <property type="match status" value="1"/>
</dbReference>
<dbReference type="Gene3D" id="3.90.1150.190">
    <property type="entry name" value="SLED domain"/>
    <property type="match status" value="1"/>
</dbReference>
<dbReference type="Ensembl" id="ENSSTUT00000068864.1">
    <property type="protein sequence ID" value="ENSSTUP00000065073.1"/>
    <property type="gene ID" value="ENSSTUG00000028350.1"/>
</dbReference>
<dbReference type="Pfam" id="PF02820">
    <property type="entry name" value="MBT"/>
    <property type="match status" value="2"/>
</dbReference>
<dbReference type="InterPro" id="IPR013761">
    <property type="entry name" value="SAM/pointed_sf"/>
</dbReference>
<evidence type="ECO:0000256" key="1">
    <source>
        <dbReference type="ARBA" id="ARBA00004123"/>
    </source>
</evidence>
<keyword evidence="12" id="KW-1185">Reference proteome</keyword>
<dbReference type="GO" id="GO:0003682">
    <property type="term" value="F:chromatin binding"/>
    <property type="evidence" value="ECO:0007669"/>
    <property type="project" value="TreeGrafter"/>
</dbReference>
<dbReference type="InterPro" id="IPR021987">
    <property type="entry name" value="SLED"/>
</dbReference>
<feature type="domain" description="SAM" evidence="10">
    <location>
        <begin position="524"/>
        <end position="593"/>
    </location>
</feature>
<evidence type="ECO:0000259" key="10">
    <source>
        <dbReference type="SMART" id="SM00454"/>
    </source>
</evidence>
<evidence type="ECO:0000256" key="3">
    <source>
        <dbReference type="ARBA" id="ARBA00022491"/>
    </source>
</evidence>
<dbReference type="InterPro" id="IPR050548">
    <property type="entry name" value="PcG_chromatin_remod_factors"/>
</dbReference>
<dbReference type="Pfam" id="PF00536">
    <property type="entry name" value="SAM_1"/>
    <property type="match status" value="1"/>
</dbReference>
<feature type="compositionally biased region" description="Low complexity" evidence="9">
    <location>
        <begin position="238"/>
        <end position="251"/>
    </location>
</feature>
<evidence type="ECO:0000256" key="9">
    <source>
        <dbReference type="SAM" id="MobiDB-lite"/>
    </source>
</evidence>
<protein>
    <submittedName>
        <fullName evidence="11">Scm polycomb group protein like 2</fullName>
    </submittedName>
</protein>
<dbReference type="AlphaFoldDB" id="A0A674B0U4"/>
<dbReference type="GO" id="GO:0005634">
    <property type="term" value="C:nucleus"/>
    <property type="evidence" value="ECO:0007669"/>
    <property type="project" value="UniProtKB-SubCell"/>
</dbReference>
<keyword evidence="7" id="KW-0539">Nucleus</keyword>
<dbReference type="Gene3D" id="1.10.150.50">
    <property type="entry name" value="Transcription Factor, Ets-1"/>
    <property type="match status" value="1"/>
</dbReference>
<dbReference type="PANTHER" id="PTHR12247">
    <property type="entry name" value="POLYCOMB GROUP PROTEIN"/>
    <property type="match status" value="1"/>
</dbReference>
<sequence length="595" mass="65159">MPFVLPEPFSWEEYLKETSSTAASPSCFRQSRFPPSNDFKAGMKLEAHDPRNNTSICIATVMGMMGTRLRLRLDGSDNTNDFWRLVDSSDIQPIGTCERKGDMLQPPLGFRMNASSWPMFLLRTLTGAEMAPATAFKKEPTKPSQNLFKPGMKLEAVDKKNPYLICPATIGEVKGDEIFVMFDGWRGAFDYWCQFDSRDIFPVGWCSLTRHSIQPPGNFFTLPKALFLPASSSPPTPSRRSMQSPSSYRLPHPLPPLPVRKGVRGRRPKLQTIALLKAAAEAAAEAALNGTPQVSGSQLAPRPHKKRGPKPGSKRKPRVLPSSGTGSVYTTASETRLINVHGPKDNSLSSSPGVVSTVCVYVNKHGACGPHLDRKQLQQLPDHFGPGPVNTVLQQAVQACVDCAYQPTFLFSFLQSQSDGGEIIRVRSDGGIHYVKLPQASSASFVLRFMETLCHQLQSDNLFSSQPFSPAFMASTGHTAYDRSTSGNACKPWRGVSASSTTGPEHLAAADREAAAGNGAGNAPSSWSVDEVMQFVHDADPQTLGPHVELFRKHEIDGKALMLLRSDIIMKYMGLKLGPALKLCHHIERLKQTKQ</sequence>
<dbReference type="PROSITE" id="PS51079">
    <property type="entry name" value="MBT"/>
    <property type="match status" value="2"/>
</dbReference>
<keyword evidence="5" id="KW-0805">Transcription regulation</keyword>
<dbReference type="GO" id="GO:0045892">
    <property type="term" value="P:negative regulation of DNA-templated transcription"/>
    <property type="evidence" value="ECO:0007669"/>
    <property type="project" value="TreeGrafter"/>
</dbReference>
<dbReference type="PANTHER" id="PTHR12247:SF84">
    <property type="entry name" value="SEX COMB ON MIDLEG-LIKE PROTEIN 2"/>
    <property type="match status" value="1"/>
</dbReference>
<proteinExistence type="inferred from homology"/>
<evidence type="ECO:0000313" key="11">
    <source>
        <dbReference type="Ensembl" id="ENSSTUP00000065073.1"/>
    </source>
</evidence>
<dbReference type="InParanoid" id="A0A674B0U4"/>
<evidence type="ECO:0000256" key="6">
    <source>
        <dbReference type="ARBA" id="ARBA00023163"/>
    </source>
</evidence>
<keyword evidence="6" id="KW-0804">Transcription</keyword>
<dbReference type="InterPro" id="IPR038348">
    <property type="entry name" value="SLED_sf"/>
</dbReference>
<keyword evidence="3" id="KW-0678">Repressor</keyword>
<reference evidence="11" key="1">
    <citation type="submission" date="2025-08" db="UniProtKB">
        <authorList>
            <consortium name="Ensembl"/>
        </authorList>
    </citation>
    <scope>IDENTIFICATION</scope>
</reference>
<keyword evidence="4" id="KW-0677">Repeat</keyword>
<feature type="repeat" description="MBT" evidence="8">
    <location>
        <begin position="9"/>
        <end position="107"/>
    </location>
</feature>
<gene>
    <name evidence="11" type="primary">SCML2</name>
    <name evidence="11" type="synonym">scml2</name>
</gene>
<dbReference type="Pfam" id="PF17208">
    <property type="entry name" value="RBR"/>
    <property type="match status" value="1"/>
</dbReference>
<feature type="region of interest" description="Disordered" evidence="9">
    <location>
        <begin position="288"/>
        <end position="331"/>
    </location>
</feature>
<feature type="compositionally biased region" description="Basic residues" evidence="9">
    <location>
        <begin position="302"/>
        <end position="318"/>
    </location>
</feature>
<dbReference type="CDD" id="cd09578">
    <property type="entry name" value="SAM_Scm"/>
    <property type="match status" value="1"/>
</dbReference>
<dbReference type="GeneTree" id="ENSGT00940000159407"/>
<dbReference type="InterPro" id="IPR047531">
    <property type="entry name" value="SAM_Scm-like"/>
</dbReference>
<comment type="subcellular location">
    <subcellularLocation>
        <location evidence="1">Nucleus</location>
    </subcellularLocation>
</comment>
<evidence type="ECO:0000256" key="2">
    <source>
        <dbReference type="ARBA" id="ARBA00008469"/>
    </source>
</evidence>
<dbReference type="GO" id="GO:0042393">
    <property type="term" value="F:histone binding"/>
    <property type="evidence" value="ECO:0007669"/>
    <property type="project" value="TreeGrafter"/>
</dbReference>
<dbReference type="InterPro" id="IPR033763">
    <property type="entry name" value="SCML2_RBR"/>
</dbReference>
<comment type="similarity">
    <text evidence="2">Belongs to the SCM family.</text>
</comment>
<feature type="repeat" description="MBT" evidence="8">
    <location>
        <begin position="115"/>
        <end position="216"/>
    </location>
</feature>
<organism evidence="11 12">
    <name type="scientific">Salmo trutta</name>
    <name type="common">Brown trout</name>
    <dbReference type="NCBI Taxonomy" id="8032"/>
    <lineage>
        <taxon>Eukaryota</taxon>
        <taxon>Metazoa</taxon>
        <taxon>Chordata</taxon>
        <taxon>Craniata</taxon>
        <taxon>Vertebrata</taxon>
        <taxon>Euteleostomi</taxon>
        <taxon>Actinopterygii</taxon>
        <taxon>Neopterygii</taxon>
        <taxon>Teleostei</taxon>
        <taxon>Protacanthopterygii</taxon>
        <taxon>Salmoniformes</taxon>
        <taxon>Salmonidae</taxon>
        <taxon>Salmoninae</taxon>
        <taxon>Salmo</taxon>
    </lineage>
</organism>
<dbReference type="SUPFAM" id="SSF47769">
    <property type="entry name" value="SAM/Pointed domain"/>
    <property type="match status" value="1"/>
</dbReference>
<evidence type="ECO:0000256" key="5">
    <source>
        <dbReference type="ARBA" id="ARBA00023015"/>
    </source>
</evidence>
<dbReference type="Proteomes" id="UP000472277">
    <property type="component" value="Unassembled WGS sequence"/>
</dbReference>
<accession>A0A674B0U4</accession>
<feature type="region of interest" description="Disordered" evidence="9">
    <location>
        <begin position="231"/>
        <end position="263"/>
    </location>
</feature>
<dbReference type="InterPro" id="IPR001660">
    <property type="entry name" value="SAM"/>
</dbReference>
<dbReference type="InterPro" id="IPR004092">
    <property type="entry name" value="Mbt"/>
</dbReference>
<dbReference type="FunFam" id="2.30.30.140:FF:000016">
    <property type="entry name" value="polycomb protein SCMH1 isoform X1"/>
    <property type="match status" value="1"/>
</dbReference>